<reference evidence="1" key="1">
    <citation type="journal article" date="2021" name="New Phytol.">
        <title>Evolutionary innovations through gain and loss of genes in the ectomycorrhizal Boletales.</title>
        <authorList>
            <person name="Wu G."/>
            <person name="Miyauchi S."/>
            <person name="Morin E."/>
            <person name="Kuo A."/>
            <person name="Drula E."/>
            <person name="Varga T."/>
            <person name="Kohler A."/>
            <person name="Feng B."/>
            <person name="Cao Y."/>
            <person name="Lipzen A."/>
            <person name="Daum C."/>
            <person name="Hundley H."/>
            <person name="Pangilinan J."/>
            <person name="Johnson J."/>
            <person name="Barry K."/>
            <person name="LaButti K."/>
            <person name="Ng V."/>
            <person name="Ahrendt S."/>
            <person name="Min B."/>
            <person name="Choi I.G."/>
            <person name="Park H."/>
            <person name="Plett J.M."/>
            <person name="Magnuson J."/>
            <person name="Spatafora J.W."/>
            <person name="Nagy L.G."/>
            <person name="Henrissat B."/>
            <person name="Grigoriev I.V."/>
            <person name="Yang Z.L."/>
            <person name="Xu J."/>
            <person name="Martin F.M."/>
        </authorList>
    </citation>
    <scope>NUCLEOTIDE SEQUENCE</scope>
    <source>
        <strain evidence="1">KUC20120723A-06</strain>
    </source>
</reference>
<keyword evidence="2" id="KW-1185">Reference proteome</keyword>
<evidence type="ECO:0000313" key="2">
    <source>
        <dbReference type="Proteomes" id="UP000790709"/>
    </source>
</evidence>
<gene>
    <name evidence="1" type="ORF">BV22DRAFT_1196659</name>
</gene>
<sequence>MSDWDPNAVKSLLRQTAQRLGQLQERKDSQGQITRRDIATLLQQGNIGLARAKAQNLIHDDATGDLLEMLEMHVGVLLEHLGELAEGRTPAPTTVEAASSIIFAAPHTESKDLNMVRGALVQRMGPHFARSASGNRDNHVSSRIAQILSAPPPSAAKMNDCLSDIAKAYGIKWSPEPRRQDILNSISEILDAQSSPLVDLPRLRRLCSQGIPDDPPWLRPRIWRLFFGALPVLKSTWVKETQKQRDSYYDLVRRLLTPLSDSPPPSKHSTPSDATVVKVSESIFRLPPELFYGLDNEPDSSNLCPLDEAFNETDRVACSKALDSRLQAIRELDSDASRPTGIPEIRLESDGGLDLSASTSSSESLASRTPAAPTTLLHGKNFSEPAAHPKHLSALLRLLYIHTCLNPANQSPHIPSLLVPLYSAVIKEIEPQDVAHAEADTFWLFEAVVGEFSELEDQEGGKVWMKKFSERLSLADGELAASLHAKGLDPALPHYSYRWLAPLLSQTLPLTSVYPVWDVLFSCPMRTRDVNPKLDLLVDVCISLLIRARTPLFRLGKPGHKSPGLWVEEHAALTPPSPLRPWELSDAFLQGMTLLQSYPIEAAGGIDRVLQTASDLAQKRIEDSKAQKNENLSLGARLKVTMWKGFTNQVTAAEESSPEEELEEEEEESEEDSHDDGNETETPAAPGLTSRLANTVWRGITNQSSMEAPPSPPSGEPSPLPSPPSSPSPSPSQPALPLPDDKAPPSSTPQSPGIWGYAGKLKDSDTIAAFAKVSTNWRAKALDAWGNRRGSTSIQGADTSSPASTTSELPPRTNGWMSPDLRASSVDSGRRGSLPSVDRSSPYSPPPRPAVFRSPRESFLPQPRRQESSAPPSPEAYPRPESSFAHKTKASLASLAAFQSHPPPPPPPPKSGPRPLLLNSNSLITAPKSPLPVRSDSNTPVSHQGQWSEVLLAKGHASRQASVTSLSSLSPSEAFNRPYPRPRVDSRSDHDVDSGSRRVALNRKSVSPMAPPSRSPRAQWASPRSSVNSSDAGMPSPSTRSQSGLTQSSILKSSIAEDARAEGGFYGAELPDSPTTISSPPIPPTPITAVSSEVVDVHVSNGEHQRGSSSLSESPFEPPSHSRVMIRKKTPPPPMPQEVDDTSDSSLSRTPSSKSPRLRSKRYAARPANIRTRENPRTGSVAEQKTLNPNSLAPEWPDEQHELATTPRASDFGSNEPSSASPTSPRSQRQPPSRKTSGESEGQSRKAANDGSEVRRKISTDGHSARARKISTSSRDTRRRDSAAEEGDDEGYDDLLSAYESEEGSRK</sequence>
<dbReference type="EMBL" id="MU266450">
    <property type="protein sequence ID" value="KAH7923526.1"/>
    <property type="molecule type" value="Genomic_DNA"/>
</dbReference>
<evidence type="ECO:0000313" key="1">
    <source>
        <dbReference type="EMBL" id="KAH7923526.1"/>
    </source>
</evidence>
<protein>
    <submittedName>
        <fullName evidence="1">Uncharacterized protein</fullName>
    </submittedName>
</protein>
<dbReference type="Proteomes" id="UP000790709">
    <property type="component" value="Unassembled WGS sequence"/>
</dbReference>
<proteinExistence type="predicted"/>
<accession>A0ACB8BCI6</accession>
<organism evidence="1 2">
    <name type="scientific">Leucogyrophana mollusca</name>
    <dbReference type="NCBI Taxonomy" id="85980"/>
    <lineage>
        <taxon>Eukaryota</taxon>
        <taxon>Fungi</taxon>
        <taxon>Dikarya</taxon>
        <taxon>Basidiomycota</taxon>
        <taxon>Agaricomycotina</taxon>
        <taxon>Agaricomycetes</taxon>
        <taxon>Agaricomycetidae</taxon>
        <taxon>Boletales</taxon>
        <taxon>Boletales incertae sedis</taxon>
        <taxon>Leucogyrophana</taxon>
    </lineage>
</organism>
<comment type="caution">
    <text evidence="1">The sequence shown here is derived from an EMBL/GenBank/DDBJ whole genome shotgun (WGS) entry which is preliminary data.</text>
</comment>
<name>A0ACB8BCI6_9AGAM</name>